<dbReference type="Proteomes" id="UP000324209">
    <property type="component" value="Chromosome"/>
</dbReference>
<keyword evidence="3" id="KW-1185">Reference proteome</keyword>
<evidence type="ECO:0000313" key="3">
    <source>
        <dbReference type="Proteomes" id="UP000324209"/>
    </source>
</evidence>
<protein>
    <recommendedName>
        <fullName evidence="4">DUF3108 domain-containing protein</fullName>
    </recommendedName>
</protein>
<dbReference type="OrthoDB" id="9850958at2"/>
<name>A0A5C1QM44_9SPIO</name>
<feature type="signal peptide" evidence="1">
    <location>
        <begin position="1"/>
        <end position="22"/>
    </location>
</feature>
<gene>
    <name evidence="2" type="ORF">EXM22_12245</name>
</gene>
<organism evidence="2 3">
    <name type="scientific">Oceanispirochaeta crateris</name>
    <dbReference type="NCBI Taxonomy" id="2518645"/>
    <lineage>
        <taxon>Bacteria</taxon>
        <taxon>Pseudomonadati</taxon>
        <taxon>Spirochaetota</taxon>
        <taxon>Spirochaetia</taxon>
        <taxon>Spirochaetales</taxon>
        <taxon>Spirochaetaceae</taxon>
        <taxon>Oceanispirochaeta</taxon>
    </lineage>
</organism>
<evidence type="ECO:0000313" key="2">
    <source>
        <dbReference type="EMBL" id="QEN08721.1"/>
    </source>
</evidence>
<reference evidence="2 3" key="1">
    <citation type="submission" date="2019-02" db="EMBL/GenBank/DDBJ databases">
        <title>Complete Genome Sequence and Methylome Analysis of free living Spirochaetas.</title>
        <authorList>
            <person name="Fomenkov A."/>
            <person name="Dubinina G."/>
            <person name="Leshcheva N."/>
            <person name="Mikheeva N."/>
            <person name="Grabovich M."/>
            <person name="Vincze T."/>
            <person name="Roberts R.J."/>
        </authorList>
    </citation>
    <scope>NUCLEOTIDE SEQUENCE [LARGE SCALE GENOMIC DNA]</scope>
    <source>
        <strain evidence="2 3">K2</strain>
    </source>
</reference>
<sequence length="236" mass="27378">MGNKFTFICLLLSLIFIGHVSANEVFNARIYVKGDRDTIVFYYDSEKTIQGDDVILSHTYKTPEGEVFARETLILHEGEFSVHETSFPILDEYSKQVRDEEGMTTSFKSNNKEKSKAIKVPENLIFGPTQQDFITENLESLKEGEKLTFSLPVPQFLTTVKFTLKKIENKTLDKPGMITLQMKSNNPFLWFIAKPIHFLINEENSLIQEIHGPTILKIKVNEKWEFFDSEIYFKYL</sequence>
<proteinExistence type="predicted"/>
<dbReference type="AlphaFoldDB" id="A0A5C1QM44"/>
<feature type="chain" id="PRO_5023143390" description="DUF3108 domain-containing protein" evidence="1">
    <location>
        <begin position="23"/>
        <end position="236"/>
    </location>
</feature>
<accession>A0A5C1QM44</accession>
<dbReference type="EMBL" id="CP036150">
    <property type="protein sequence ID" value="QEN08721.1"/>
    <property type="molecule type" value="Genomic_DNA"/>
</dbReference>
<keyword evidence="1" id="KW-0732">Signal</keyword>
<dbReference type="KEGG" id="ock:EXM22_12245"/>
<evidence type="ECO:0008006" key="4">
    <source>
        <dbReference type="Google" id="ProtNLM"/>
    </source>
</evidence>
<evidence type="ECO:0000256" key="1">
    <source>
        <dbReference type="SAM" id="SignalP"/>
    </source>
</evidence>